<keyword evidence="4" id="KW-1185">Reference proteome</keyword>
<evidence type="ECO:0000313" key="3">
    <source>
        <dbReference type="EMBL" id="KGO93222.1"/>
    </source>
</evidence>
<sequence length="193" mass="22214">MGRFRELFFGEFNNLSRALLKPGRVKKLRLSFPDNLNDHGAEFLKFTKIRSLNIQTNIYHAPYLPKQIGQLKTLTKLSILNVPFEEFPEWIPGLTNLEYLMVRGCEITEIPPGIKNLQKIKVLRIENCEVTALPVQLAAIPNLKYLSLTDTRIKKLDVSSLPPNLETLGIIMTLINTDEKFRIKEHKPTLKFD</sequence>
<dbReference type="PANTHER" id="PTHR48051">
    <property type="match status" value="1"/>
</dbReference>
<keyword evidence="1" id="KW-0433">Leucine-rich repeat</keyword>
<accession>A0A0A2MKS2</accession>
<dbReference type="InterPro" id="IPR050216">
    <property type="entry name" value="LRR_domain-containing"/>
</dbReference>
<gene>
    <name evidence="3" type="ORF">Q766_07910</name>
</gene>
<reference evidence="3 4" key="1">
    <citation type="submission" date="2013-09" db="EMBL/GenBank/DDBJ databases">
        <authorList>
            <person name="Zeng Z."/>
            <person name="Chen C."/>
        </authorList>
    </citation>
    <scope>NUCLEOTIDE SEQUENCE [LARGE SCALE GENOMIC DNA]</scope>
    <source>
        <strain evidence="3 4">WB 4.1-42</strain>
    </source>
</reference>
<dbReference type="SUPFAM" id="SSF52047">
    <property type="entry name" value="RNI-like"/>
    <property type="match status" value="1"/>
</dbReference>
<keyword evidence="2" id="KW-0677">Repeat</keyword>
<dbReference type="AlphaFoldDB" id="A0A0A2MKS2"/>
<name>A0A0A2MKS2_9FLAO</name>
<dbReference type="eggNOG" id="COG4886">
    <property type="taxonomic scope" value="Bacteria"/>
</dbReference>
<dbReference type="PANTHER" id="PTHR48051:SF1">
    <property type="entry name" value="RAS SUPPRESSOR PROTEIN 1"/>
    <property type="match status" value="1"/>
</dbReference>
<dbReference type="GO" id="GO:0005737">
    <property type="term" value="C:cytoplasm"/>
    <property type="evidence" value="ECO:0007669"/>
    <property type="project" value="TreeGrafter"/>
</dbReference>
<evidence type="ECO:0000256" key="1">
    <source>
        <dbReference type="ARBA" id="ARBA00022614"/>
    </source>
</evidence>
<dbReference type="InterPro" id="IPR032675">
    <property type="entry name" value="LRR_dom_sf"/>
</dbReference>
<dbReference type="STRING" id="1121898.GCA_000422725_01938"/>
<dbReference type="Pfam" id="PF00560">
    <property type="entry name" value="LRR_1"/>
    <property type="match status" value="1"/>
</dbReference>
<dbReference type="OrthoDB" id="1377396at2"/>
<evidence type="ECO:0000256" key="2">
    <source>
        <dbReference type="ARBA" id="ARBA00022737"/>
    </source>
</evidence>
<dbReference type="RefSeq" id="WP_026990765.1">
    <property type="nucleotide sequence ID" value="NZ_AUGP01000018.1"/>
</dbReference>
<evidence type="ECO:0000313" key="4">
    <source>
        <dbReference type="Proteomes" id="UP000030111"/>
    </source>
</evidence>
<evidence type="ECO:0008006" key="5">
    <source>
        <dbReference type="Google" id="ProtNLM"/>
    </source>
</evidence>
<dbReference type="EMBL" id="JRLY01000005">
    <property type="protein sequence ID" value="KGO93222.1"/>
    <property type="molecule type" value="Genomic_DNA"/>
</dbReference>
<comment type="caution">
    <text evidence="3">The sequence shown here is derived from an EMBL/GenBank/DDBJ whole genome shotgun (WGS) entry which is preliminary data.</text>
</comment>
<dbReference type="InterPro" id="IPR001611">
    <property type="entry name" value="Leu-rich_rpt"/>
</dbReference>
<dbReference type="Gene3D" id="3.80.10.10">
    <property type="entry name" value="Ribonuclease Inhibitor"/>
    <property type="match status" value="1"/>
</dbReference>
<protein>
    <recommendedName>
        <fullName evidence="5">Leucine-rich repeat-containing protein</fullName>
    </recommendedName>
</protein>
<organism evidence="3 4">
    <name type="scientific">Flavobacterium subsaxonicum WB 4.1-42 = DSM 21790</name>
    <dbReference type="NCBI Taxonomy" id="1121898"/>
    <lineage>
        <taxon>Bacteria</taxon>
        <taxon>Pseudomonadati</taxon>
        <taxon>Bacteroidota</taxon>
        <taxon>Flavobacteriia</taxon>
        <taxon>Flavobacteriales</taxon>
        <taxon>Flavobacteriaceae</taxon>
        <taxon>Flavobacterium</taxon>
    </lineage>
</organism>
<proteinExistence type="predicted"/>
<dbReference type="Proteomes" id="UP000030111">
    <property type="component" value="Unassembled WGS sequence"/>
</dbReference>